<dbReference type="PROSITE" id="PS51898">
    <property type="entry name" value="TYR_RECOMBINASE"/>
    <property type="match status" value="1"/>
</dbReference>
<proteinExistence type="inferred from homology"/>
<keyword evidence="3" id="KW-0233">DNA recombination</keyword>
<comment type="similarity">
    <text evidence="1">Belongs to the 'phage' integrase family.</text>
</comment>
<feature type="domain" description="Tyr recombinase" evidence="4">
    <location>
        <begin position="83"/>
        <end position="269"/>
    </location>
</feature>
<dbReference type="InterPro" id="IPR025269">
    <property type="entry name" value="SAM-like_dom"/>
</dbReference>
<dbReference type="CDD" id="cd01189">
    <property type="entry name" value="INT_ICEBs1_C_like"/>
    <property type="match status" value="1"/>
</dbReference>
<dbReference type="InterPro" id="IPR002104">
    <property type="entry name" value="Integrase_catalytic"/>
</dbReference>
<evidence type="ECO:0000313" key="5">
    <source>
        <dbReference type="EMBL" id="MEA5518919.1"/>
    </source>
</evidence>
<dbReference type="Gene3D" id="1.10.150.130">
    <property type="match status" value="1"/>
</dbReference>
<keyword evidence="2" id="KW-0238">DNA-binding</keyword>
<dbReference type="InterPro" id="IPR050090">
    <property type="entry name" value="Tyrosine_recombinase_XerCD"/>
</dbReference>
<dbReference type="SUPFAM" id="SSF56349">
    <property type="entry name" value="DNA breaking-rejoining enzymes"/>
    <property type="match status" value="1"/>
</dbReference>
<name>A0ABU5TVJ4_9CYAN</name>
<dbReference type="InterPro" id="IPR011010">
    <property type="entry name" value="DNA_brk_join_enz"/>
</dbReference>
<evidence type="ECO:0000313" key="6">
    <source>
        <dbReference type="Proteomes" id="UP001301728"/>
    </source>
</evidence>
<dbReference type="Pfam" id="PF13102">
    <property type="entry name" value="Phage_int_SAM_5"/>
    <property type="match status" value="1"/>
</dbReference>
<dbReference type="InterPro" id="IPR013762">
    <property type="entry name" value="Integrase-like_cat_sf"/>
</dbReference>
<sequence>MCPSTPNPYIDEFAGSRSLNQIDEKLALKFSGWLQDNQQLSPRTTKEHLSLLKAAFAYGMKNKLVGGNPWTEVVSYFKVPPKQMPDPFTLDEVRAIIEAFRNHSVYSYYYPYVEFLFRTGCRTAEAIGLQWKNLNPNCTSVWIGESLSRGRRKATKTNRARTIPLSDRLSELLLSIRRVPMVKEELVFLTPKEKPIDDGNFRSRAWQPILQDLGIEYRKPYITRHTFISHALASGMNPMEVAQITGHDLQTLYDNYAGYVNKTPQLFDF</sequence>
<keyword evidence="6" id="KW-1185">Reference proteome</keyword>
<evidence type="ECO:0000259" key="4">
    <source>
        <dbReference type="PROSITE" id="PS51898"/>
    </source>
</evidence>
<dbReference type="Pfam" id="PF00589">
    <property type="entry name" value="Phage_integrase"/>
    <property type="match status" value="1"/>
</dbReference>
<dbReference type="Proteomes" id="UP001301728">
    <property type="component" value="Unassembled WGS sequence"/>
</dbReference>
<reference evidence="5 6" key="1">
    <citation type="submission" date="2023-12" db="EMBL/GenBank/DDBJ databases">
        <title>Baltic Sea Cyanobacteria.</title>
        <authorList>
            <person name="Delbaje E."/>
            <person name="Fewer D.P."/>
            <person name="Shishido T.K."/>
        </authorList>
    </citation>
    <scope>NUCLEOTIDE SEQUENCE [LARGE SCALE GENOMIC DNA]</scope>
    <source>
        <strain evidence="5 6">CCNP 1315</strain>
    </source>
</reference>
<accession>A0ABU5TVJ4</accession>
<dbReference type="PANTHER" id="PTHR30349:SF41">
    <property type="entry name" value="INTEGRASE_RECOMBINASE PROTEIN MJ0367-RELATED"/>
    <property type="match status" value="1"/>
</dbReference>
<evidence type="ECO:0000256" key="1">
    <source>
        <dbReference type="ARBA" id="ARBA00008857"/>
    </source>
</evidence>
<comment type="caution">
    <text evidence="5">The sequence shown here is derived from an EMBL/GenBank/DDBJ whole genome shotgun (WGS) entry which is preliminary data.</text>
</comment>
<dbReference type="PANTHER" id="PTHR30349">
    <property type="entry name" value="PHAGE INTEGRASE-RELATED"/>
    <property type="match status" value="1"/>
</dbReference>
<protein>
    <submittedName>
        <fullName evidence="5">Tyrosine-type recombinase/integrase</fullName>
    </submittedName>
</protein>
<evidence type="ECO:0000256" key="2">
    <source>
        <dbReference type="ARBA" id="ARBA00023125"/>
    </source>
</evidence>
<dbReference type="InterPro" id="IPR010998">
    <property type="entry name" value="Integrase_recombinase_N"/>
</dbReference>
<dbReference type="Gene3D" id="1.10.443.10">
    <property type="entry name" value="Intergrase catalytic core"/>
    <property type="match status" value="1"/>
</dbReference>
<gene>
    <name evidence="5" type="ORF">VB854_08155</name>
</gene>
<evidence type="ECO:0000256" key="3">
    <source>
        <dbReference type="ARBA" id="ARBA00023172"/>
    </source>
</evidence>
<dbReference type="RefSeq" id="WP_323275793.1">
    <property type="nucleotide sequence ID" value="NZ_JAYGHT010000018.1"/>
</dbReference>
<dbReference type="EMBL" id="JAYGHT010000018">
    <property type="protein sequence ID" value="MEA5518919.1"/>
    <property type="molecule type" value="Genomic_DNA"/>
</dbReference>
<organism evidence="5 6">
    <name type="scientific">Limnoraphis robusta CCNP1315</name>
    <dbReference type="NCBI Taxonomy" id="3110306"/>
    <lineage>
        <taxon>Bacteria</taxon>
        <taxon>Bacillati</taxon>
        <taxon>Cyanobacteriota</taxon>
        <taxon>Cyanophyceae</taxon>
        <taxon>Oscillatoriophycideae</taxon>
        <taxon>Oscillatoriales</taxon>
        <taxon>Sirenicapillariaceae</taxon>
        <taxon>Limnoraphis</taxon>
    </lineage>
</organism>